<gene>
    <name evidence="1" type="ORF">CLV36_102117</name>
</gene>
<dbReference type="Proteomes" id="UP000238836">
    <property type="component" value="Unassembled WGS sequence"/>
</dbReference>
<accession>A0ABX5ERQ4</accession>
<name>A0ABX5ERQ4_9BACL</name>
<evidence type="ECO:0000313" key="1">
    <source>
        <dbReference type="EMBL" id="PRZ16408.1"/>
    </source>
</evidence>
<organism evidence="1 2">
    <name type="scientific">Laceyella sediminis</name>
    <dbReference type="NCBI Taxonomy" id="573074"/>
    <lineage>
        <taxon>Bacteria</taxon>
        <taxon>Bacillati</taxon>
        <taxon>Bacillota</taxon>
        <taxon>Bacilli</taxon>
        <taxon>Bacillales</taxon>
        <taxon>Thermoactinomycetaceae</taxon>
        <taxon>Laceyella</taxon>
    </lineage>
</organism>
<comment type="caution">
    <text evidence="1">The sequence shown here is derived from an EMBL/GenBank/DDBJ whole genome shotgun (WGS) entry which is preliminary data.</text>
</comment>
<evidence type="ECO:0000313" key="2">
    <source>
        <dbReference type="Proteomes" id="UP000238836"/>
    </source>
</evidence>
<keyword evidence="2" id="KW-1185">Reference proteome</keyword>
<dbReference type="EMBL" id="PVTZ01000002">
    <property type="protein sequence ID" value="PRZ16408.1"/>
    <property type="molecule type" value="Genomic_DNA"/>
</dbReference>
<protein>
    <submittedName>
        <fullName evidence="1">Uncharacterized protein</fullName>
    </submittedName>
</protein>
<reference evidence="1 2" key="1">
    <citation type="submission" date="2018-03" db="EMBL/GenBank/DDBJ databases">
        <title>Genomic Encyclopedia of Archaeal and Bacterial Type Strains, Phase II (KMG-II): from individual species to whole genera.</title>
        <authorList>
            <person name="Goeker M."/>
        </authorList>
    </citation>
    <scope>NUCLEOTIDE SEQUENCE [LARGE SCALE GENOMIC DNA]</scope>
    <source>
        <strain evidence="1 2">RHA1</strain>
    </source>
</reference>
<proteinExistence type="predicted"/>
<sequence>MRVAQTLRQVKVVINMSSFQPFQKSFTSNSGKNVKKIDLRLVVSDVTGRIQITDVMLQGGSIATVWTGHASEIQWSFDG</sequence>